<keyword evidence="11" id="KW-0812">Transmembrane</keyword>
<evidence type="ECO:0000256" key="11">
    <source>
        <dbReference type="SAM" id="Phobius"/>
    </source>
</evidence>
<feature type="transmembrane region" description="Helical" evidence="11">
    <location>
        <begin position="815"/>
        <end position="847"/>
    </location>
</feature>
<evidence type="ECO:0000313" key="14">
    <source>
        <dbReference type="Proteomes" id="UP000790347"/>
    </source>
</evidence>
<keyword evidence="8" id="KW-0325">Glycoprotein</keyword>
<evidence type="ECO:0000256" key="4">
    <source>
        <dbReference type="ARBA" id="ARBA00022670"/>
    </source>
</evidence>
<evidence type="ECO:0000313" key="13">
    <source>
        <dbReference type="EMBL" id="KAH9520915.1"/>
    </source>
</evidence>
<dbReference type="PRINTS" id="PR00765">
    <property type="entry name" value="CRBOXYPTASEA"/>
</dbReference>
<dbReference type="InterPro" id="IPR008969">
    <property type="entry name" value="CarboxyPept-like_regulatory"/>
</dbReference>
<dbReference type="EMBL" id="ASGP02000002">
    <property type="protein sequence ID" value="KAH9520915.1"/>
    <property type="molecule type" value="Genomic_DNA"/>
</dbReference>
<protein>
    <recommendedName>
        <fullName evidence="12">Peptidase M14 domain-containing protein</fullName>
    </recommendedName>
</protein>
<evidence type="ECO:0000256" key="10">
    <source>
        <dbReference type="SAM" id="MobiDB-lite"/>
    </source>
</evidence>
<evidence type="ECO:0000256" key="2">
    <source>
        <dbReference type="ARBA" id="ARBA00005988"/>
    </source>
</evidence>
<name>A0A922LA99_DERFA</name>
<dbReference type="PANTHER" id="PTHR11532">
    <property type="entry name" value="PROTEASE M14 CARBOXYPEPTIDASE"/>
    <property type="match status" value="1"/>
</dbReference>
<dbReference type="GO" id="GO:0004181">
    <property type="term" value="F:metallocarboxypeptidase activity"/>
    <property type="evidence" value="ECO:0007669"/>
    <property type="project" value="InterPro"/>
</dbReference>
<dbReference type="SMART" id="SM00631">
    <property type="entry name" value="Zn_pept"/>
    <property type="match status" value="2"/>
</dbReference>
<evidence type="ECO:0000256" key="7">
    <source>
        <dbReference type="ARBA" id="ARBA00022833"/>
    </source>
</evidence>
<evidence type="ECO:0000256" key="9">
    <source>
        <dbReference type="PROSITE-ProRule" id="PRU01379"/>
    </source>
</evidence>
<dbReference type="InterPro" id="IPR000834">
    <property type="entry name" value="Peptidase_M14"/>
</dbReference>
<evidence type="ECO:0000256" key="8">
    <source>
        <dbReference type="ARBA" id="ARBA00023180"/>
    </source>
</evidence>
<accession>A0A922LA99</accession>
<dbReference type="InterPro" id="IPR050753">
    <property type="entry name" value="Peptidase_M14_domain"/>
</dbReference>
<keyword evidence="4" id="KW-0645">Protease</keyword>
<dbReference type="PROSITE" id="PS00132">
    <property type="entry name" value="CARBOXYPEPT_ZN_1"/>
    <property type="match status" value="2"/>
</dbReference>
<feature type="domain" description="Peptidase M14" evidence="12">
    <location>
        <begin position="415"/>
        <end position="711"/>
    </location>
</feature>
<dbReference type="SUPFAM" id="SSF49464">
    <property type="entry name" value="Carboxypeptidase regulatory domain-like"/>
    <property type="match status" value="2"/>
</dbReference>
<dbReference type="SUPFAM" id="SSF53187">
    <property type="entry name" value="Zn-dependent exopeptidases"/>
    <property type="match status" value="2"/>
</dbReference>
<evidence type="ECO:0000256" key="1">
    <source>
        <dbReference type="ARBA" id="ARBA00001947"/>
    </source>
</evidence>
<evidence type="ECO:0000256" key="5">
    <source>
        <dbReference type="ARBA" id="ARBA00022723"/>
    </source>
</evidence>
<keyword evidence="6" id="KW-0378">Hydrolase</keyword>
<comment type="cofactor">
    <cofactor evidence="1">
        <name>Zn(2+)</name>
        <dbReference type="ChEBI" id="CHEBI:29105"/>
    </cofactor>
</comment>
<keyword evidence="3" id="KW-0121">Carboxypeptidase</keyword>
<comment type="caution">
    <text evidence="13">The sequence shown here is derived from an EMBL/GenBank/DDBJ whole genome shotgun (WGS) entry which is preliminary data.</text>
</comment>
<reference evidence="13" key="2">
    <citation type="journal article" date="2022" name="Res Sq">
        <title>Comparative Genomics Reveals Insights into the Divergent Evolution of Astigmatic Mites and Household Pest Adaptations.</title>
        <authorList>
            <person name="Xiong Q."/>
            <person name="Wan A.T.-Y."/>
            <person name="Liu X.-Y."/>
            <person name="Fung C.S.-H."/>
            <person name="Xiao X."/>
            <person name="Malainual N."/>
            <person name="Hou J."/>
            <person name="Wang L."/>
            <person name="Wang M."/>
            <person name="Yang K."/>
            <person name="Cui Y."/>
            <person name="Leung E."/>
            <person name="Nong W."/>
            <person name="Shin S.-K."/>
            <person name="Au S."/>
            <person name="Jeong K.Y."/>
            <person name="Chew F.T."/>
            <person name="Hui J."/>
            <person name="Leung T.F."/>
            <person name="Tungtrongchitr A."/>
            <person name="Zhong N."/>
            <person name="Liu Z."/>
            <person name="Tsui S."/>
        </authorList>
    </citation>
    <scope>NUCLEOTIDE SEQUENCE</scope>
    <source>
        <strain evidence="13">Derf</strain>
        <tissue evidence="13">Whole organism</tissue>
    </source>
</reference>
<evidence type="ECO:0000256" key="3">
    <source>
        <dbReference type="ARBA" id="ARBA00022645"/>
    </source>
</evidence>
<feature type="active site" description="Proton donor/acceptor" evidence="9">
    <location>
        <position position="681"/>
    </location>
</feature>
<dbReference type="Proteomes" id="UP000790347">
    <property type="component" value="Unassembled WGS sequence"/>
</dbReference>
<feature type="region of interest" description="Disordered" evidence="10">
    <location>
        <begin position="223"/>
        <end position="243"/>
    </location>
</feature>
<dbReference type="InterPro" id="IPR057246">
    <property type="entry name" value="CARBOXYPEPT_ZN_1"/>
</dbReference>
<dbReference type="Pfam" id="PF00246">
    <property type="entry name" value="Peptidase_M14"/>
    <property type="match status" value="2"/>
</dbReference>
<organism evidence="13 14">
    <name type="scientific">Dermatophagoides farinae</name>
    <name type="common">American house dust mite</name>
    <dbReference type="NCBI Taxonomy" id="6954"/>
    <lineage>
        <taxon>Eukaryota</taxon>
        <taxon>Metazoa</taxon>
        <taxon>Ecdysozoa</taxon>
        <taxon>Arthropoda</taxon>
        <taxon>Chelicerata</taxon>
        <taxon>Arachnida</taxon>
        <taxon>Acari</taxon>
        <taxon>Acariformes</taxon>
        <taxon>Sarcoptiformes</taxon>
        <taxon>Astigmata</taxon>
        <taxon>Psoroptidia</taxon>
        <taxon>Analgoidea</taxon>
        <taxon>Pyroglyphidae</taxon>
        <taxon>Dermatophagoidinae</taxon>
        <taxon>Dermatophagoides</taxon>
    </lineage>
</organism>
<dbReference type="PANTHER" id="PTHR11532:SF73">
    <property type="entry name" value="CARBOXYPEPTIDASE D"/>
    <property type="match status" value="1"/>
</dbReference>
<reference evidence="13" key="1">
    <citation type="submission" date="2013-05" db="EMBL/GenBank/DDBJ databases">
        <authorList>
            <person name="Yim A.K.Y."/>
            <person name="Chan T.F."/>
            <person name="Ji K.M."/>
            <person name="Liu X.Y."/>
            <person name="Zhou J.W."/>
            <person name="Li R.Q."/>
            <person name="Yang K.Y."/>
            <person name="Li J."/>
            <person name="Li M."/>
            <person name="Law P.T.W."/>
            <person name="Wu Y.L."/>
            <person name="Cai Z.L."/>
            <person name="Qin H."/>
            <person name="Bao Y."/>
            <person name="Leung R.K.K."/>
            <person name="Ng P.K.S."/>
            <person name="Zou J."/>
            <person name="Zhong X.J."/>
            <person name="Ran P.X."/>
            <person name="Zhong N.S."/>
            <person name="Liu Z.G."/>
            <person name="Tsui S.K.W."/>
        </authorList>
    </citation>
    <scope>NUCLEOTIDE SEQUENCE</scope>
    <source>
        <strain evidence="13">Derf</strain>
        <tissue evidence="13">Whole organism</tissue>
    </source>
</reference>
<feature type="compositionally biased region" description="Acidic residues" evidence="10">
    <location>
        <begin position="224"/>
        <end position="235"/>
    </location>
</feature>
<dbReference type="CDD" id="cd03858">
    <property type="entry name" value="M14_CP_N-E_like"/>
    <property type="match status" value="1"/>
</dbReference>
<proteinExistence type="inferred from homology"/>
<keyword evidence="7" id="KW-0862">Zinc</keyword>
<keyword evidence="11" id="KW-1133">Transmembrane helix</keyword>
<comment type="similarity">
    <text evidence="2 9">Belongs to the peptidase M14 family.</text>
</comment>
<dbReference type="AlphaFoldDB" id="A0A922LA99"/>
<dbReference type="Gene3D" id="2.60.40.1120">
    <property type="entry name" value="Carboxypeptidase-like, regulatory domain"/>
    <property type="match status" value="2"/>
</dbReference>
<evidence type="ECO:0000259" key="12">
    <source>
        <dbReference type="PROSITE" id="PS52035"/>
    </source>
</evidence>
<keyword evidence="11" id="KW-0472">Membrane</keyword>
<dbReference type="FunFam" id="3.40.630.10:FF:000020">
    <property type="entry name" value="Carboxypeptidase D"/>
    <property type="match status" value="1"/>
</dbReference>
<sequence>MQQLKNDHPKLVQLISLGKSVKQNDIWLLRLSTEQNHRNEHFDDHEQLYKYYDQSRQLLRPTVKLLATIHGNEPLGKQLLLALAEYLAIGYSHNNDQRIVRLLNTVNVELVPIVNPDGFQQANEGDYDDRMNYSKQSIEPETLAIMTWIITNPSLILSASIHTGLKVVSYPFYYQHMKTMDDLLFRKISKNYIDSYRNAQDFLNNSCMQSEHFIDGISMGHEMELDDPSDDDDDQPQPITGTMSDFNYLNTNCMEIDLYLSCCKYPNSSVLETEWLDNRESLLKFIETAHWGIKGIILDENTHEPIKSAIISIGNNDGGHNITSSLQGEYWRLLLPGSYSVTVSAFGYETKTLPITVDNMDPTTATILNFTLTRRSSSSSATNITLADHRISDSIEKEDFINSLLPDFVTPTRFIHHNYVEMEKLLHEFHRNFSHITRLYSIGKSVEKRELYVLEISDRPGEHEILEPEFKYIANMHGNEVVGREMILLFAKLLLENYGHHKQIDWLVNNTRIHLMPTMNPDGYEHSRLGDCDSLHGRGNANNVDLNRNFPDQYRTYRENRVQEVETLSMMNWLQQYPFVLSANLHGGALVANYPFDGNNGTDDYYNGTPDDQLFRHLALTYSKNHPHMHKGRCYKKCADNDLSNEYYPNGIINGADWYALYGGMQDWNYLHTNCFEITVELGCQKYPLANELPRLWQENRRPMLVFIKQIHHGIKGVIRDATNNGSIVDAEIHVNCSTHTVRSVSPYGDYWRLLLPGSYKITVTKPGYKPVSRIVTIIDNDNNNNNEAIPMPMIIDFILHPLLRNQRQSSSDSFFIFTIIVLIIFSIIFFTFCMSIVWCPMVIITIMDRTKLPFKLCFDCTNLRQLLAVTTTTRTNINGRKTNTFYYSKLNNDIILTDDDYDYDDDDEENIMLKR</sequence>
<comment type="caution">
    <text evidence="9">Lacks conserved residue(s) required for the propagation of feature annotation.</text>
</comment>
<dbReference type="GO" id="GO:0008270">
    <property type="term" value="F:zinc ion binding"/>
    <property type="evidence" value="ECO:0007669"/>
    <property type="project" value="InterPro"/>
</dbReference>
<dbReference type="Gene3D" id="3.40.630.10">
    <property type="entry name" value="Zn peptidases"/>
    <property type="match status" value="2"/>
</dbReference>
<keyword evidence="14" id="KW-1185">Reference proteome</keyword>
<dbReference type="Pfam" id="PF13620">
    <property type="entry name" value="CarboxypepD_reg"/>
    <property type="match status" value="2"/>
</dbReference>
<feature type="domain" description="Peptidase M14" evidence="12">
    <location>
        <begin position="1"/>
        <end position="289"/>
    </location>
</feature>
<dbReference type="CDD" id="cd11308">
    <property type="entry name" value="Peptidase_M14NE-CP-C_like"/>
    <property type="match status" value="2"/>
</dbReference>
<dbReference type="GO" id="GO:0016485">
    <property type="term" value="P:protein processing"/>
    <property type="evidence" value="ECO:0007669"/>
    <property type="project" value="TreeGrafter"/>
</dbReference>
<dbReference type="GO" id="GO:0006518">
    <property type="term" value="P:peptide metabolic process"/>
    <property type="evidence" value="ECO:0007669"/>
    <property type="project" value="TreeGrafter"/>
</dbReference>
<gene>
    <name evidence="13" type="ORF">DERF_004595</name>
</gene>
<evidence type="ECO:0000256" key="6">
    <source>
        <dbReference type="ARBA" id="ARBA00022801"/>
    </source>
</evidence>
<dbReference type="InterPro" id="IPR057247">
    <property type="entry name" value="CARBOXYPEPT_ZN_2"/>
</dbReference>
<keyword evidence="5" id="KW-0479">Metal-binding</keyword>
<dbReference type="PROSITE" id="PS00133">
    <property type="entry name" value="CARBOXYPEPT_ZN_2"/>
    <property type="match status" value="2"/>
</dbReference>
<dbReference type="GO" id="GO:0005615">
    <property type="term" value="C:extracellular space"/>
    <property type="evidence" value="ECO:0007669"/>
    <property type="project" value="TreeGrafter"/>
</dbReference>
<dbReference type="PROSITE" id="PS52035">
    <property type="entry name" value="PEPTIDASE_M14"/>
    <property type="match status" value="2"/>
</dbReference>